<protein>
    <recommendedName>
        <fullName evidence="3">AMP-activated protein kinase glycogen-binding domain-containing protein</fullName>
    </recommendedName>
</protein>
<feature type="compositionally biased region" description="Low complexity" evidence="2">
    <location>
        <begin position="128"/>
        <end position="157"/>
    </location>
</feature>
<comment type="caution">
    <text evidence="4">The sequence shown here is derived from an EMBL/GenBank/DDBJ whole genome shotgun (WGS) entry which is preliminary data.</text>
</comment>
<feature type="compositionally biased region" description="Polar residues" evidence="2">
    <location>
        <begin position="505"/>
        <end position="515"/>
    </location>
</feature>
<dbReference type="InterPro" id="IPR013783">
    <property type="entry name" value="Ig-like_fold"/>
</dbReference>
<feature type="region of interest" description="Disordered" evidence="2">
    <location>
        <begin position="114"/>
        <end position="180"/>
    </location>
</feature>
<dbReference type="OrthoDB" id="5873279at2759"/>
<dbReference type="InterPro" id="IPR014756">
    <property type="entry name" value="Ig_E-set"/>
</dbReference>
<dbReference type="GO" id="GO:0007165">
    <property type="term" value="P:signal transduction"/>
    <property type="evidence" value="ECO:0007669"/>
    <property type="project" value="TreeGrafter"/>
</dbReference>
<reference evidence="4 5" key="1">
    <citation type="journal article" date="2016" name="Genome Biol. Evol.">
        <title>Divergent and convergent evolution of fungal pathogenicity.</title>
        <authorList>
            <person name="Shang Y."/>
            <person name="Xiao G."/>
            <person name="Zheng P."/>
            <person name="Cen K."/>
            <person name="Zhan S."/>
            <person name="Wang C."/>
        </authorList>
    </citation>
    <scope>NUCLEOTIDE SEQUENCE [LARGE SCALE GENOMIC DNA]</scope>
    <source>
        <strain evidence="4 5">RCEF 2490</strain>
    </source>
</reference>
<name>A0A168AUF0_9HYPO</name>
<dbReference type="CDD" id="cd02859">
    <property type="entry name" value="E_set_AMPKbeta_like_N"/>
    <property type="match status" value="1"/>
</dbReference>
<feature type="compositionally biased region" description="Basic and acidic residues" evidence="2">
    <location>
        <begin position="323"/>
        <end position="335"/>
    </location>
</feature>
<dbReference type="GO" id="GO:0005737">
    <property type="term" value="C:cytoplasm"/>
    <property type="evidence" value="ECO:0007669"/>
    <property type="project" value="TreeGrafter"/>
</dbReference>
<dbReference type="Gene3D" id="2.60.40.10">
    <property type="entry name" value="Immunoglobulins"/>
    <property type="match status" value="1"/>
</dbReference>
<organism evidence="4 5">
    <name type="scientific">Moelleriella libera RCEF 2490</name>
    <dbReference type="NCBI Taxonomy" id="1081109"/>
    <lineage>
        <taxon>Eukaryota</taxon>
        <taxon>Fungi</taxon>
        <taxon>Dikarya</taxon>
        <taxon>Ascomycota</taxon>
        <taxon>Pezizomycotina</taxon>
        <taxon>Sordariomycetes</taxon>
        <taxon>Hypocreomycetidae</taxon>
        <taxon>Hypocreales</taxon>
        <taxon>Clavicipitaceae</taxon>
        <taxon>Moelleriella</taxon>
    </lineage>
</organism>
<dbReference type="PANTHER" id="PTHR10343">
    <property type="entry name" value="5'-AMP-ACTIVATED PROTEIN KINASE , BETA SUBUNIT"/>
    <property type="match status" value="1"/>
</dbReference>
<evidence type="ECO:0000313" key="5">
    <source>
        <dbReference type="Proteomes" id="UP000078544"/>
    </source>
</evidence>
<dbReference type="Proteomes" id="UP000078544">
    <property type="component" value="Unassembled WGS sequence"/>
</dbReference>
<dbReference type="GO" id="GO:0019901">
    <property type="term" value="F:protein kinase binding"/>
    <property type="evidence" value="ECO:0007669"/>
    <property type="project" value="TreeGrafter"/>
</dbReference>
<accession>A0A168AUF0</accession>
<evidence type="ECO:0000256" key="2">
    <source>
        <dbReference type="SAM" id="MobiDB-lite"/>
    </source>
</evidence>
<dbReference type="STRING" id="1081109.A0A168AUF0"/>
<dbReference type="InterPro" id="IPR050827">
    <property type="entry name" value="CRP1_MDG1_kinase"/>
</dbReference>
<dbReference type="AlphaFoldDB" id="A0A168AUF0"/>
<feature type="region of interest" description="Disordered" evidence="2">
    <location>
        <begin position="307"/>
        <end position="335"/>
    </location>
</feature>
<dbReference type="Pfam" id="PF16561">
    <property type="entry name" value="AMPK1_CBM"/>
    <property type="match status" value="1"/>
</dbReference>
<evidence type="ECO:0000259" key="3">
    <source>
        <dbReference type="Pfam" id="PF16561"/>
    </source>
</evidence>
<dbReference type="InterPro" id="IPR032640">
    <property type="entry name" value="AMPK1_CBM"/>
</dbReference>
<feature type="compositionally biased region" description="Low complexity" evidence="2">
    <location>
        <begin position="516"/>
        <end position="546"/>
    </location>
</feature>
<feature type="region of interest" description="Disordered" evidence="2">
    <location>
        <begin position="419"/>
        <end position="574"/>
    </location>
</feature>
<gene>
    <name evidence="4" type="ORF">AAL_05338</name>
</gene>
<dbReference type="GO" id="GO:0031588">
    <property type="term" value="C:nucleotide-activated protein kinase complex"/>
    <property type="evidence" value="ECO:0007669"/>
    <property type="project" value="TreeGrafter"/>
</dbReference>
<dbReference type="EMBL" id="AZGY01000011">
    <property type="protein sequence ID" value="KZZ94371.1"/>
    <property type="molecule type" value="Genomic_DNA"/>
</dbReference>
<comment type="similarity">
    <text evidence="1">Belongs to the CRP1/MDG1 family.</text>
</comment>
<sequence>MGSYTFKWAHPTTDASDVLVTGSFDGWTKSVQLEKKGDVFQKTVEFSDKDAVNKIYYKFVVDNHWTINESYPHEPDHEGNINNFLTSSDLTKSTFADPLASAASPFINTVTPESTTVTEMGKKKNTKNKAAAGKQPAAASNAQPSETAVAAAATSSALKSEPIATPSDIPGGFPETPSNENAKLEEKTVSINPIPASAGTGNPIKLAPGEKIPDSVTAQDVNEHVKLDKASYEKSDALPTAPALDPLATTTVPPVAGVMIPESSLPMGHQSDVNKVTINSTGPGATTAALAGQVPLESKVPAVVKESQERAGVAPEASASSQEVKEKAQVEQEIKSKIPEAPATSVGTAGVGMEKKEDSSGTIVGAAVATGGAAVAAAAAALTKLSEDAAPVINDATNATATALNNNLPASVKDKLPVSAQNALATEKSPAPVEEVSPQVPKEVKESIVEAGKSPEAAANTTAVQEKKEVESELLRQVLAAPDNHGATSTSESKPAESKEKGAATETSTKTPSTLSPAAPSTEAKTTAAKTTEPAGAATPANGNGTESKSSGAAHEKKKHRFSVMINKLKAKLK</sequence>
<proteinExistence type="inferred from homology"/>
<feature type="compositionally biased region" description="Basic and acidic residues" evidence="2">
    <location>
        <begin position="465"/>
        <end position="474"/>
    </location>
</feature>
<feature type="domain" description="AMP-activated protein kinase glycogen-binding" evidence="3">
    <location>
        <begin position="5"/>
        <end position="86"/>
    </location>
</feature>
<evidence type="ECO:0000256" key="1">
    <source>
        <dbReference type="ARBA" id="ARBA00038216"/>
    </source>
</evidence>
<dbReference type="SUPFAM" id="SSF81296">
    <property type="entry name" value="E set domains"/>
    <property type="match status" value="1"/>
</dbReference>
<feature type="compositionally biased region" description="Basic and acidic residues" evidence="2">
    <location>
        <begin position="494"/>
        <end position="503"/>
    </location>
</feature>
<keyword evidence="5" id="KW-1185">Reference proteome</keyword>
<evidence type="ECO:0000313" key="4">
    <source>
        <dbReference type="EMBL" id="KZZ94371.1"/>
    </source>
</evidence>
<dbReference type="GO" id="GO:0005634">
    <property type="term" value="C:nucleus"/>
    <property type="evidence" value="ECO:0007669"/>
    <property type="project" value="TreeGrafter"/>
</dbReference>
<dbReference type="PANTHER" id="PTHR10343:SF81">
    <property type="entry name" value="CRUCIFORM DNA-RECOGNIZING PROTEIN 1-RELATED"/>
    <property type="match status" value="1"/>
</dbReference>